<dbReference type="OrthoDB" id="10029128at2759"/>
<proteinExistence type="predicted"/>
<dbReference type="InterPro" id="IPR052207">
    <property type="entry name" value="Max-like/E-box_TFs"/>
</dbReference>
<protein>
    <submittedName>
        <fullName evidence="8">Uncharacterized protein LOC105433260</fullName>
    </submittedName>
</protein>
<name>A0A8N1SA60_9HYME</name>
<feature type="region of interest" description="Disordered" evidence="6">
    <location>
        <begin position="363"/>
        <end position="404"/>
    </location>
</feature>
<dbReference type="AlphaFoldDB" id="A0A8N1SA60"/>
<dbReference type="GO" id="GO:0000978">
    <property type="term" value="F:RNA polymerase II cis-regulatory region sequence-specific DNA binding"/>
    <property type="evidence" value="ECO:0007669"/>
    <property type="project" value="TreeGrafter"/>
</dbReference>
<keyword evidence="3" id="KW-0238">DNA-binding</keyword>
<dbReference type="RefSeq" id="XP_025075636.1">
    <property type="nucleotide sequence ID" value="XM_025219851.1"/>
</dbReference>
<accession>A0A8N1SA60</accession>
<evidence type="ECO:0000256" key="6">
    <source>
        <dbReference type="SAM" id="MobiDB-lite"/>
    </source>
</evidence>
<evidence type="ECO:0000313" key="7">
    <source>
        <dbReference type="Proteomes" id="UP000504615"/>
    </source>
</evidence>
<dbReference type="Proteomes" id="UP000504615">
    <property type="component" value="Unplaced"/>
</dbReference>
<dbReference type="GO" id="GO:0000981">
    <property type="term" value="F:DNA-binding transcription factor activity, RNA polymerase II-specific"/>
    <property type="evidence" value="ECO:0007669"/>
    <property type="project" value="TreeGrafter"/>
</dbReference>
<evidence type="ECO:0000313" key="8">
    <source>
        <dbReference type="RefSeq" id="XP_025075636.1"/>
    </source>
</evidence>
<feature type="region of interest" description="Disordered" evidence="6">
    <location>
        <begin position="186"/>
        <end position="209"/>
    </location>
</feature>
<evidence type="ECO:0000256" key="3">
    <source>
        <dbReference type="ARBA" id="ARBA00023125"/>
    </source>
</evidence>
<keyword evidence="5" id="KW-0539">Nucleus</keyword>
<dbReference type="GeneID" id="105433260"/>
<dbReference type="GO" id="GO:0005634">
    <property type="term" value="C:nucleus"/>
    <property type="evidence" value="ECO:0007669"/>
    <property type="project" value="UniProtKB-SubCell"/>
</dbReference>
<keyword evidence="7" id="KW-1185">Reference proteome</keyword>
<organism evidence="7 8">
    <name type="scientific">Pogonomyrmex barbatus</name>
    <name type="common">red harvester ant</name>
    <dbReference type="NCBI Taxonomy" id="144034"/>
    <lineage>
        <taxon>Eukaryota</taxon>
        <taxon>Metazoa</taxon>
        <taxon>Ecdysozoa</taxon>
        <taxon>Arthropoda</taxon>
        <taxon>Hexapoda</taxon>
        <taxon>Insecta</taxon>
        <taxon>Pterygota</taxon>
        <taxon>Neoptera</taxon>
        <taxon>Endopterygota</taxon>
        <taxon>Hymenoptera</taxon>
        <taxon>Apocrita</taxon>
        <taxon>Aculeata</taxon>
        <taxon>Formicoidea</taxon>
        <taxon>Formicidae</taxon>
        <taxon>Myrmicinae</taxon>
        <taxon>Pogonomyrmex</taxon>
    </lineage>
</organism>
<dbReference type="PANTHER" id="PTHR15741:SF27">
    <property type="entry name" value="TRANSCRIPTION FACTOR AP-4"/>
    <property type="match status" value="1"/>
</dbReference>
<evidence type="ECO:0000256" key="2">
    <source>
        <dbReference type="ARBA" id="ARBA00023015"/>
    </source>
</evidence>
<dbReference type="PANTHER" id="PTHR15741">
    <property type="entry name" value="BASIC HELIX-LOOP-HELIX ZIP TRANSCRIPTION FACTOR"/>
    <property type="match status" value="1"/>
</dbReference>
<evidence type="ECO:0000256" key="4">
    <source>
        <dbReference type="ARBA" id="ARBA00023163"/>
    </source>
</evidence>
<keyword evidence="2" id="KW-0805">Transcription regulation</keyword>
<evidence type="ECO:0000256" key="5">
    <source>
        <dbReference type="ARBA" id="ARBA00023242"/>
    </source>
</evidence>
<comment type="subcellular location">
    <subcellularLocation>
        <location evidence="1">Nucleus</location>
    </subcellularLocation>
</comment>
<keyword evidence="4" id="KW-0804">Transcription</keyword>
<gene>
    <name evidence="8" type="primary">LOC105433260</name>
</gene>
<evidence type="ECO:0000256" key="1">
    <source>
        <dbReference type="ARBA" id="ARBA00004123"/>
    </source>
</evidence>
<sequence>MSQAEAGTALSNSSIANAAILQQTAEYIYQLEQEKTQLLSQNCQLKRLVNQHEGGDVPIKKRKPDTQGVVVSLPMHVNESGDEGLGSMSPEPLSVITVTTEGHSVVNSEVVELRRQLERERHARLHVEKQMRAIQNQMYPERFRDNQLIAYQPHEVIEHTDNVMAQETEEAVAALQVVSVMSLPPVGSTQTVETSSPDPSSPPLSPQPADIVPEEIKEEESRASTPKIVAFAQNQVFTAIEEPTTADSFSSSSRVTYATSSSADFKTGSPQYITASPSRPFSPAAEPQRLPSVLEAAMKAEPKVEVERLPSPSNSLDDSTQARLYIANTSRQNLETIVEAIRHLEGDHLFSDEPAQDVPLALTNKQQQQQQQQTATNSTSTKSATTTSASSSSSSTSATATSAKQRILHAEHYLQFHTQQQTQQRPGVIVVKHS</sequence>
<reference evidence="8" key="1">
    <citation type="submission" date="2025-08" db="UniProtKB">
        <authorList>
            <consortium name="RefSeq"/>
        </authorList>
    </citation>
    <scope>IDENTIFICATION</scope>
</reference>